<feature type="region of interest" description="Disordered" evidence="4">
    <location>
        <begin position="682"/>
        <end position="705"/>
    </location>
</feature>
<dbReference type="VEuPathDB" id="VectorBase:RSAN_053674"/>
<comment type="caution">
    <text evidence="7">The sequence shown here is derived from an EMBL/GenBank/DDBJ whole genome shotgun (WGS) entry which is preliminary data.</text>
</comment>
<proteinExistence type="predicted"/>
<dbReference type="SUPFAM" id="SSF48726">
    <property type="entry name" value="Immunoglobulin"/>
    <property type="match status" value="2"/>
</dbReference>
<evidence type="ECO:0000256" key="2">
    <source>
        <dbReference type="ARBA" id="ARBA00023136"/>
    </source>
</evidence>
<dbReference type="InterPro" id="IPR007110">
    <property type="entry name" value="Ig-like_dom"/>
</dbReference>
<keyword evidence="5" id="KW-0812">Transmembrane</keyword>
<dbReference type="SMART" id="SM00409">
    <property type="entry name" value="IG"/>
    <property type="match status" value="3"/>
</dbReference>
<evidence type="ECO:0000256" key="3">
    <source>
        <dbReference type="ARBA" id="ARBA00023157"/>
    </source>
</evidence>
<dbReference type="EMBL" id="JABSTV010001183">
    <property type="protein sequence ID" value="KAH7984919.1"/>
    <property type="molecule type" value="Genomic_DNA"/>
</dbReference>
<sequence>MTSMEPVSVVWFRVADVKFNLSSYLPQSGDNHMEPKKVYALVAPEPPSVTVLGASVGLVDGAHWKQPPWTGRAFFSLLSDPPALLLNRLNRSDTGQYVCNVSYRSDNVTNAGATVTEAAVELFIAVPQQPPVIRDSEGNLLRMTAGPYAEGDTVRLTCAVPAADPELKLTWRRKGQALSSPVATVATTSGGRETHLDLGPLFREDLFLNISCVATSDVTLPMESSVLVDMFLPPAEVSVWSWPHDNADASGWVMVAPSATRTTSSALASTSARDTEDIISGTFSGRAIQSASADSSSASTFSSPRSFECEATGSRPPANITWFLDGLPLDERLSHTRVEDNVTASVLLLPSSEQAGKLLECRASNDNLREHRGVLSRYLAVNVSNKPEVSIKLGTGLNASHIMEGADVYMECSVLVASRIPHVTWSRDGRELDADLARGMVITSRYLVIRRVTPGHGGSYTCRVTNTRGDTVESTPLLIRVRYSPRCVSEEELVLSVEKDAAVNLTCFVRADPSEGLRYFWLVVNGTRVNTPALTCSVGNFTDNSFSLTCFTPLANVTTTSSTKLRPERRLRVQVFDTRRGNRSERSFWSTDLGPVLVNRLRSATEYLVVVQMPPEASFKTYARTLGPAQTLIGQGDLQRNTRGGRWTLALSVVVLACSLAVTLTALVAIYCAHVRKKRMKKRRKPPDKECKSDTSSTSREDVDSVHIRDHKEYLAATDGC</sequence>
<evidence type="ECO:0000313" key="7">
    <source>
        <dbReference type="EMBL" id="KAH7984919.1"/>
    </source>
</evidence>
<dbReference type="Gene3D" id="2.60.40.10">
    <property type="entry name" value="Immunoglobulins"/>
    <property type="match status" value="3"/>
</dbReference>
<dbReference type="InterPro" id="IPR003599">
    <property type="entry name" value="Ig_sub"/>
</dbReference>
<keyword evidence="8" id="KW-1185">Reference proteome</keyword>
<name>A0A9D4YR88_RHISA</name>
<dbReference type="SMART" id="SM00408">
    <property type="entry name" value="IGc2"/>
    <property type="match status" value="2"/>
</dbReference>
<evidence type="ECO:0000259" key="6">
    <source>
        <dbReference type="PROSITE" id="PS50835"/>
    </source>
</evidence>
<dbReference type="CDD" id="cd00096">
    <property type="entry name" value="Ig"/>
    <property type="match status" value="1"/>
</dbReference>
<dbReference type="InterPro" id="IPR013783">
    <property type="entry name" value="Ig-like_fold"/>
</dbReference>
<dbReference type="PANTHER" id="PTHR23278">
    <property type="entry name" value="SIDESTEP PROTEIN"/>
    <property type="match status" value="1"/>
</dbReference>
<dbReference type="InterPro" id="IPR013162">
    <property type="entry name" value="CD80_C2-set"/>
</dbReference>
<protein>
    <recommendedName>
        <fullName evidence="6">Ig-like domain-containing protein</fullName>
    </recommendedName>
</protein>
<keyword evidence="5" id="KW-1133">Transmembrane helix</keyword>
<gene>
    <name evidence="7" type="ORF">HPB52_024441</name>
</gene>
<dbReference type="InterPro" id="IPR036179">
    <property type="entry name" value="Ig-like_dom_sf"/>
</dbReference>
<evidence type="ECO:0000256" key="1">
    <source>
        <dbReference type="ARBA" id="ARBA00004167"/>
    </source>
</evidence>
<evidence type="ECO:0000256" key="5">
    <source>
        <dbReference type="SAM" id="Phobius"/>
    </source>
</evidence>
<organism evidence="7 8">
    <name type="scientific">Rhipicephalus sanguineus</name>
    <name type="common">Brown dog tick</name>
    <name type="synonym">Ixodes sanguineus</name>
    <dbReference type="NCBI Taxonomy" id="34632"/>
    <lineage>
        <taxon>Eukaryota</taxon>
        <taxon>Metazoa</taxon>
        <taxon>Ecdysozoa</taxon>
        <taxon>Arthropoda</taxon>
        <taxon>Chelicerata</taxon>
        <taxon>Arachnida</taxon>
        <taxon>Acari</taxon>
        <taxon>Parasitiformes</taxon>
        <taxon>Ixodida</taxon>
        <taxon>Ixodoidea</taxon>
        <taxon>Ixodidae</taxon>
        <taxon>Rhipicephalinae</taxon>
        <taxon>Rhipicephalus</taxon>
        <taxon>Rhipicephalus</taxon>
    </lineage>
</organism>
<comment type="subcellular location">
    <subcellularLocation>
        <location evidence="1">Membrane</location>
        <topology evidence="1">Single-pass membrane protein</topology>
    </subcellularLocation>
</comment>
<dbReference type="InterPro" id="IPR003598">
    <property type="entry name" value="Ig_sub2"/>
</dbReference>
<reference evidence="7" key="2">
    <citation type="submission" date="2021-09" db="EMBL/GenBank/DDBJ databases">
        <authorList>
            <person name="Jia N."/>
            <person name="Wang J."/>
            <person name="Shi W."/>
            <person name="Du L."/>
            <person name="Sun Y."/>
            <person name="Zhan W."/>
            <person name="Jiang J."/>
            <person name="Wang Q."/>
            <person name="Zhang B."/>
            <person name="Ji P."/>
            <person name="Sakyi L.B."/>
            <person name="Cui X."/>
            <person name="Yuan T."/>
            <person name="Jiang B."/>
            <person name="Yang W."/>
            <person name="Lam T.T.-Y."/>
            <person name="Chang Q."/>
            <person name="Ding S."/>
            <person name="Wang X."/>
            <person name="Zhu J."/>
            <person name="Ruan X."/>
            <person name="Zhao L."/>
            <person name="Wei J."/>
            <person name="Que T."/>
            <person name="Du C."/>
            <person name="Cheng J."/>
            <person name="Dai P."/>
            <person name="Han X."/>
            <person name="Huang E."/>
            <person name="Gao Y."/>
            <person name="Liu J."/>
            <person name="Shao H."/>
            <person name="Ye R."/>
            <person name="Li L."/>
            <person name="Wei W."/>
            <person name="Wang X."/>
            <person name="Wang C."/>
            <person name="Huo Q."/>
            <person name="Li W."/>
            <person name="Guo W."/>
            <person name="Chen H."/>
            <person name="Chen S."/>
            <person name="Zhou L."/>
            <person name="Zhou L."/>
            <person name="Ni X."/>
            <person name="Tian J."/>
            <person name="Zhou Y."/>
            <person name="Sheng Y."/>
            <person name="Liu T."/>
            <person name="Pan Y."/>
            <person name="Xia L."/>
            <person name="Li J."/>
            <person name="Zhao F."/>
            <person name="Cao W."/>
        </authorList>
    </citation>
    <scope>NUCLEOTIDE SEQUENCE</scope>
    <source>
        <strain evidence="7">Rsan-2018</strain>
        <tissue evidence="7">Larvae</tissue>
    </source>
</reference>
<dbReference type="AlphaFoldDB" id="A0A9D4YR88"/>
<accession>A0A9D4YR88</accession>
<feature type="domain" description="Ig-like" evidence="6">
    <location>
        <begin position="257"/>
        <end position="376"/>
    </location>
</feature>
<keyword evidence="3" id="KW-1015">Disulfide bond</keyword>
<reference evidence="7" key="1">
    <citation type="journal article" date="2020" name="Cell">
        <title>Large-Scale Comparative Analyses of Tick Genomes Elucidate Their Genetic Diversity and Vector Capacities.</title>
        <authorList>
            <consortium name="Tick Genome and Microbiome Consortium (TIGMIC)"/>
            <person name="Jia N."/>
            <person name="Wang J."/>
            <person name="Shi W."/>
            <person name="Du L."/>
            <person name="Sun Y."/>
            <person name="Zhan W."/>
            <person name="Jiang J.F."/>
            <person name="Wang Q."/>
            <person name="Zhang B."/>
            <person name="Ji P."/>
            <person name="Bell-Sakyi L."/>
            <person name="Cui X.M."/>
            <person name="Yuan T.T."/>
            <person name="Jiang B.G."/>
            <person name="Yang W.F."/>
            <person name="Lam T.T."/>
            <person name="Chang Q.C."/>
            <person name="Ding S.J."/>
            <person name="Wang X.J."/>
            <person name="Zhu J.G."/>
            <person name="Ruan X.D."/>
            <person name="Zhao L."/>
            <person name="Wei J.T."/>
            <person name="Ye R.Z."/>
            <person name="Que T.C."/>
            <person name="Du C.H."/>
            <person name="Zhou Y.H."/>
            <person name="Cheng J.X."/>
            <person name="Dai P.F."/>
            <person name="Guo W.B."/>
            <person name="Han X.H."/>
            <person name="Huang E.J."/>
            <person name="Li L.F."/>
            <person name="Wei W."/>
            <person name="Gao Y.C."/>
            <person name="Liu J.Z."/>
            <person name="Shao H.Z."/>
            <person name="Wang X."/>
            <person name="Wang C.C."/>
            <person name="Yang T.C."/>
            <person name="Huo Q.B."/>
            <person name="Li W."/>
            <person name="Chen H.Y."/>
            <person name="Chen S.E."/>
            <person name="Zhou L.G."/>
            <person name="Ni X.B."/>
            <person name="Tian J.H."/>
            <person name="Sheng Y."/>
            <person name="Liu T."/>
            <person name="Pan Y.S."/>
            <person name="Xia L.Y."/>
            <person name="Li J."/>
            <person name="Zhao F."/>
            <person name="Cao W.C."/>
        </authorList>
    </citation>
    <scope>NUCLEOTIDE SEQUENCE</scope>
    <source>
        <strain evidence="7">Rsan-2018</strain>
    </source>
</reference>
<keyword evidence="2 5" id="KW-0472">Membrane</keyword>
<dbReference type="GO" id="GO:0016020">
    <property type="term" value="C:membrane"/>
    <property type="evidence" value="ECO:0007669"/>
    <property type="project" value="UniProtKB-SubCell"/>
</dbReference>
<dbReference type="PANTHER" id="PTHR23278:SF19">
    <property type="entry name" value="OBSCURIN"/>
    <property type="match status" value="1"/>
</dbReference>
<feature type="domain" description="Ig-like" evidence="6">
    <location>
        <begin position="1"/>
        <end position="116"/>
    </location>
</feature>
<feature type="domain" description="Ig-like" evidence="6">
    <location>
        <begin position="130"/>
        <end position="228"/>
    </location>
</feature>
<dbReference type="Proteomes" id="UP000821837">
    <property type="component" value="Unassembled WGS sequence"/>
</dbReference>
<dbReference type="Pfam" id="PF13927">
    <property type="entry name" value="Ig_3"/>
    <property type="match status" value="1"/>
</dbReference>
<feature type="transmembrane region" description="Helical" evidence="5">
    <location>
        <begin position="647"/>
        <end position="673"/>
    </location>
</feature>
<evidence type="ECO:0000313" key="8">
    <source>
        <dbReference type="Proteomes" id="UP000821837"/>
    </source>
</evidence>
<dbReference type="Pfam" id="PF08205">
    <property type="entry name" value="C2-set_2"/>
    <property type="match status" value="1"/>
</dbReference>
<feature type="domain" description="Ig-like" evidence="6">
    <location>
        <begin position="387"/>
        <end position="478"/>
    </location>
</feature>
<evidence type="ECO:0000256" key="4">
    <source>
        <dbReference type="SAM" id="MobiDB-lite"/>
    </source>
</evidence>
<feature type="compositionally biased region" description="Basic and acidic residues" evidence="4">
    <location>
        <begin position="687"/>
        <end position="705"/>
    </location>
</feature>
<dbReference type="PROSITE" id="PS50835">
    <property type="entry name" value="IG_LIKE"/>
    <property type="match status" value="4"/>
</dbReference>